<dbReference type="Gene3D" id="1.20.1310.20">
    <property type="entry name" value="Duffy-antigen binding domain"/>
    <property type="match status" value="3"/>
</dbReference>
<feature type="domain" description="Duffy-antigen binding" evidence="4">
    <location>
        <begin position="109"/>
        <end position="298"/>
    </location>
</feature>
<dbReference type="SUPFAM" id="SSF140924">
    <property type="entry name" value="Duffy binding domain-like"/>
    <property type="match status" value="4"/>
</dbReference>
<feature type="region of interest" description="Disordered" evidence="1">
    <location>
        <begin position="531"/>
        <end position="550"/>
    </location>
</feature>
<dbReference type="InterPro" id="IPR054595">
    <property type="entry name" value="DBL_C"/>
</dbReference>
<feature type="domain" description="Duffy-binding-like" evidence="6">
    <location>
        <begin position="1521"/>
        <end position="1636"/>
    </location>
</feature>
<feature type="compositionally biased region" description="Polar residues" evidence="1">
    <location>
        <begin position="793"/>
        <end position="802"/>
    </location>
</feature>
<evidence type="ECO:0000313" key="8">
    <source>
        <dbReference type="Proteomes" id="UP000030708"/>
    </source>
</evidence>
<dbReference type="Gene3D" id="1.20.58.830">
    <property type="match status" value="4"/>
</dbReference>
<feature type="domain" description="Duffy-binding-like" evidence="3">
    <location>
        <begin position="624"/>
        <end position="780"/>
    </location>
</feature>
<dbReference type="Pfam" id="PF22672">
    <property type="entry name" value="DBL_C"/>
    <property type="match status" value="2"/>
</dbReference>
<dbReference type="Pfam" id="PF05424">
    <property type="entry name" value="Duffy_binding"/>
    <property type="match status" value="3"/>
</dbReference>
<feature type="domain" description="Plasmodium falciparum erythrocyte membrane protein-1 N-terminal segment" evidence="5">
    <location>
        <begin position="9"/>
        <end position="44"/>
    </location>
</feature>
<dbReference type="InterPro" id="IPR042202">
    <property type="entry name" value="Duffy-ag-bd_sf"/>
</dbReference>
<dbReference type="EMBL" id="KI926766">
    <property type="protein sequence ID" value="ETW33260.1"/>
    <property type="molecule type" value="Genomic_DNA"/>
</dbReference>
<dbReference type="InterPro" id="IPR008602">
    <property type="entry name" value="Duffy-antigen-binding"/>
</dbReference>
<organism evidence="7 8">
    <name type="scientific">Plasmodium falciparum Tanzania</name>
    <name type="common">2000708</name>
    <dbReference type="NCBI Taxonomy" id="1036725"/>
    <lineage>
        <taxon>Eukaryota</taxon>
        <taxon>Sar</taxon>
        <taxon>Alveolata</taxon>
        <taxon>Apicomplexa</taxon>
        <taxon>Aconoidasida</taxon>
        <taxon>Haemosporida</taxon>
        <taxon>Plasmodiidae</taxon>
        <taxon>Plasmodium</taxon>
        <taxon>Plasmodium (Laverania)</taxon>
    </lineage>
</organism>
<feature type="transmembrane region" description="Helical" evidence="2">
    <location>
        <begin position="1720"/>
        <end position="1741"/>
    </location>
</feature>
<feature type="compositionally biased region" description="Basic and acidic residues" evidence="1">
    <location>
        <begin position="736"/>
        <end position="746"/>
    </location>
</feature>
<evidence type="ECO:0000256" key="2">
    <source>
        <dbReference type="SAM" id="Phobius"/>
    </source>
</evidence>
<evidence type="ECO:0008006" key="9">
    <source>
        <dbReference type="Google" id="ProtNLM"/>
    </source>
</evidence>
<evidence type="ECO:0000259" key="4">
    <source>
        <dbReference type="Pfam" id="PF05424"/>
    </source>
</evidence>
<feature type="compositionally biased region" description="Low complexity" evidence="1">
    <location>
        <begin position="533"/>
        <end position="544"/>
    </location>
</feature>
<dbReference type="FunFam" id="1.20.58.830:FF:000003">
    <property type="entry name" value="Erythrocyte membrane protein 1, PfEMP1"/>
    <property type="match status" value="1"/>
</dbReference>
<evidence type="ECO:0000259" key="6">
    <source>
        <dbReference type="Pfam" id="PF22672"/>
    </source>
</evidence>
<dbReference type="Pfam" id="PF03011">
    <property type="entry name" value="PFEMP"/>
    <property type="match status" value="1"/>
</dbReference>
<dbReference type="Proteomes" id="UP000030708">
    <property type="component" value="Unassembled WGS sequence"/>
</dbReference>
<dbReference type="FunFam" id="1.20.58.830:FF:000021">
    <property type="entry name" value="Erythrocyte membrane protein 1, PfEMP1"/>
    <property type="match status" value="1"/>
</dbReference>
<sequence>MAPSTTYSSAKDLFDRIGGTIQKQVHTAALEYNSQLLGHLSLAKFREGHKFVRTDAELCKLNYEFDTNVTNGKSNPCYGRQAVRFSDTNGAECYWNRIKGNDKNNEAAACAPFRRLHLCDRNLEEIEPEKIISTHNLLVDVLLAAKYEGESIRNEYDQKKDDYKLGLCTALARSFADIGDIIRGKDLYRRDSRTDKLEDNLKVIFGNIYKELTTTNGSNGKNREIEERYGKDPNFFQLREDWWEVNRQQVWNAITCYAHDSHYTKMLADGSITVSPRGQCRDVADVPTNFDYVPQYLRWFEEWAEDFCRKKKKQLPPLKTNCRGLSGKDKYCSGNGYDCERTIYKKGKLVIGYQCTNCSVLCRIYEKWIDNQKKEFLKQKKKCENEISGNGRQRQRPSTTSNYKGYEEHFYEIFETKYKDVDAFLELLNKENECKDINEEKEKIDFTENHGDKNSNNKGTFYHSEYCEVCPGCGMKKTENGNGWIQKKNGNCDSAKHYNIKVGAKSTNIDVLSFGDKLDEIKSKMEKFCKTQNGNSGQTSSSGSGDCGGKNSGSSLCEPWKCYESQYVEKVVQDDDEDYDDDYHSEVTGAGGLCVLRKDQKKKEESDSKSQNDPAEIQKTFNDFFYFWIRRFLNDSMYWRGQVGGCLKNGKKKCGNQQCKYDCDCFQKWVVQKEKEWTNIKKHFNTQDGFGNQGEFLGKFRYDVVLKFVLQKGELLTSIKEGYGNSQETEAIRKMMDEEEEKEKQVKAGASSGENNTTIDKLLQHEEEEAKNCLKTHKDEEKCDEDEEAAPPQVTNPCSGESGNKRYPALVNQIAHQMHDDALAEASKRGLSLLKADATKGKYKKNGNADELKDVCKITLEHSNDYRGTAGEPCTGKDNDGVRFKIGNGWTHVVQDKTSYKDVFLPPRREHMCTSNLENLDFNSVIKNDNVNDSFLGDVLLAANKQAERTKDYFTNKDDSVVCRSVRNSFADLGDIIRGRDMWDKEKGMGNVKGHLEAVFDNIRKSLTGKGVTKYESDTNHIKLREDWWEANRYQVWNAMKCAMKNGNIDKCNGIPLDDYIPQRLRWMTEWAEWFCKMQSQEYKTLQDACRKCKDKYDGKGCIQNDNDCEPCKQACDIYGKNIRTWREQWTKMDSMYQWIYLYAKNDANSRGRIAYIGDEKKEKHVYDFLREVYKQNKASASKRSKRSTSDKSDVYANAAGYVHQEAHIGDCKQQNVFCDKKNGDNSNSGKTNEKYAFREKPYDHDNACDCEKSMPKRVPTRPQDPWWESWRTRTTPWMLRKWKRRKIITTCDIVGEILKDKNGTKQVGQCHPKNNDKNYLQWNCDENKIKTTEVGACIPPRRQKLCVHYLEKIMTNTNELKNAFIKSAAAETFLLWQNYKKDKNGNAEDLDNTLKGGNIPDEFKRQMFYTFADYRDICLNTDISSITDIHSAVSIAKDNIYEVFKKNYQTSIDQRKSWWETNGPVIWEGMLCALSHAVSGIDKGSIKKNKYSDVTFSDDPNGTKLTKFAERPQFLRWFTEWGEDFCKQQKKQFEILQGKCVECTVSESGTSDATGNKTCDDKDKCDTCKTACTTYKEWIGTWKENYKKQKKRYSDVKETKPYNEDSNVKASDDARDYLNKQLKNMTCTNGLTNENCDYTCMNKASSTNTDMPESLDDEPKDVKGKCNCVPDECNALSVSGSGFPDAGVFGGGVLAGKCKGLGEPKKKIEPPQYDPTNDILKSTIPIGIALVLGSIAFLFIKKKVI</sequence>
<evidence type="ECO:0000313" key="7">
    <source>
        <dbReference type="EMBL" id="ETW33260.1"/>
    </source>
</evidence>
<dbReference type="InterPro" id="IPR004258">
    <property type="entry name" value="DBL"/>
</dbReference>
<feature type="domain" description="Duffy-antigen binding" evidence="4">
    <location>
        <begin position="1336"/>
        <end position="1509"/>
    </location>
</feature>
<evidence type="ECO:0000256" key="1">
    <source>
        <dbReference type="SAM" id="MobiDB-lite"/>
    </source>
</evidence>
<feature type="region of interest" description="Disordered" evidence="1">
    <location>
        <begin position="781"/>
        <end position="803"/>
    </location>
</feature>
<feature type="region of interest" description="Disordered" evidence="1">
    <location>
        <begin position="736"/>
        <end position="755"/>
    </location>
</feature>
<name>A0A024VYB8_PLAFA</name>
<dbReference type="OrthoDB" id="10530068at2759"/>
<evidence type="ECO:0000259" key="3">
    <source>
        <dbReference type="Pfam" id="PF03011"/>
    </source>
</evidence>
<protein>
    <recommendedName>
        <fullName evidence="9">Duffy-binding-like domain-containing protein</fullName>
    </recommendedName>
</protein>
<dbReference type="Pfam" id="PF15447">
    <property type="entry name" value="NTS"/>
    <property type="match status" value="1"/>
</dbReference>
<feature type="domain" description="Duffy-binding-like" evidence="6">
    <location>
        <begin position="302"/>
        <end position="463"/>
    </location>
</feature>
<dbReference type="InterPro" id="IPR029210">
    <property type="entry name" value="PfEMP1_NTS"/>
</dbReference>
<evidence type="ECO:0000259" key="5">
    <source>
        <dbReference type="Pfam" id="PF15447"/>
    </source>
</evidence>
<keyword evidence="2" id="KW-0472">Membrane</keyword>
<keyword evidence="2" id="KW-1133">Transmembrane helix</keyword>
<reference evidence="7 8" key="2">
    <citation type="submission" date="2013-02" db="EMBL/GenBank/DDBJ databases">
        <title>The Genome Sequence of Plasmodium falciparum Tanzania (2000708).</title>
        <authorList>
            <consortium name="The Broad Institute Genome Sequencing Platform"/>
            <consortium name="The Broad Institute Genome Sequencing Center for Infectious Disease"/>
            <person name="Neafsey D."/>
            <person name="Cheeseman I."/>
            <person name="Volkman S."/>
            <person name="Adams J."/>
            <person name="Walker B."/>
            <person name="Young S.K."/>
            <person name="Zeng Q."/>
            <person name="Gargeya S."/>
            <person name="Fitzgerald M."/>
            <person name="Haas B."/>
            <person name="Abouelleil A."/>
            <person name="Alvarado L."/>
            <person name="Arachchi H.M."/>
            <person name="Berlin A.M."/>
            <person name="Chapman S.B."/>
            <person name="Dewar J."/>
            <person name="Goldberg J."/>
            <person name="Griggs A."/>
            <person name="Gujja S."/>
            <person name="Hansen M."/>
            <person name="Howarth C."/>
            <person name="Imamovic A."/>
            <person name="Larimer J."/>
            <person name="McCowan C."/>
            <person name="Murphy C."/>
            <person name="Neiman D."/>
            <person name="Pearson M."/>
            <person name="Priest M."/>
            <person name="Roberts A."/>
            <person name="Saif S."/>
            <person name="Shea T."/>
            <person name="Sisk P."/>
            <person name="Sykes S."/>
            <person name="Wortman J."/>
            <person name="Nusbaum C."/>
            <person name="Birren B."/>
        </authorList>
    </citation>
    <scope>NUCLEOTIDE SEQUENCE [LARGE SCALE GENOMIC DNA]</scope>
    <source>
        <strain evidence="8">Tanzania (2000708)</strain>
    </source>
</reference>
<reference evidence="7 8" key="1">
    <citation type="submission" date="2013-02" db="EMBL/GenBank/DDBJ databases">
        <title>The Genome Annotation of Plasmodium falciparum Tanzania (2000708).</title>
        <authorList>
            <consortium name="The Broad Institute Genome Sequencing Platform"/>
            <consortium name="The Broad Institute Genome Sequencing Center for Infectious Disease"/>
            <person name="Neafsey D."/>
            <person name="Hoffman S."/>
            <person name="Volkman S."/>
            <person name="Rosenthal P."/>
            <person name="Walker B."/>
            <person name="Young S.K."/>
            <person name="Zeng Q."/>
            <person name="Gargeya S."/>
            <person name="Fitzgerald M."/>
            <person name="Haas B."/>
            <person name="Abouelleil A."/>
            <person name="Allen A.W."/>
            <person name="Alvarado L."/>
            <person name="Arachchi H.M."/>
            <person name="Berlin A.M."/>
            <person name="Chapman S.B."/>
            <person name="Gainer-Dewar J."/>
            <person name="Goldberg J."/>
            <person name="Griggs A."/>
            <person name="Gujja S."/>
            <person name="Hansen M."/>
            <person name="Howarth C."/>
            <person name="Imamovic A."/>
            <person name="Ireland A."/>
            <person name="Larimer J."/>
            <person name="McCowan C."/>
            <person name="Murphy C."/>
            <person name="Pearson M."/>
            <person name="Poon T.W."/>
            <person name="Priest M."/>
            <person name="Roberts A."/>
            <person name="Saif S."/>
            <person name="Shea T."/>
            <person name="Sisk P."/>
            <person name="Sykes S."/>
            <person name="Wortman J."/>
            <person name="Nusbaum C."/>
            <person name="Birren B."/>
        </authorList>
    </citation>
    <scope>NUCLEOTIDE SEQUENCE [LARGE SCALE GENOMIC DNA]</scope>
    <source>
        <strain evidence="8">Tanzania (2000708)</strain>
    </source>
</reference>
<proteinExistence type="predicted"/>
<dbReference type="GO" id="GO:0046789">
    <property type="term" value="F:host cell surface receptor binding"/>
    <property type="evidence" value="ECO:0007669"/>
    <property type="project" value="InterPro"/>
</dbReference>
<feature type="domain" description="Duffy-antigen binding" evidence="4">
    <location>
        <begin position="903"/>
        <end position="1066"/>
    </location>
</feature>
<dbReference type="GO" id="GO:0016020">
    <property type="term" value="C:membrane"/>
    <property type="evidence" value="ECO:0007669"/>
    <property type="project" value="InterPro"/>
</dbReference>
<keyword evidence="2" id="KW-0812">Transmembrane</keyword>
<accession>A0A024VYB8</accession>
<gene>
    <name evidence="7" type="ORF">PFTANZ_06020</name>
</gene>